<dbReference type="EMBL" id="SOBT01000009">
    <property type="protein sequence ID" value="TDU28640.1"/>
    <property type="molecule type" value="Genomic_DNA"/>
</dbReference>
<dbReference type="GO" id="GO:0004602">
    <property type="term" value="F:glutathione peroxidase activity"/>
    <property type="evidence" value="ECO:0007669"/>
    <property type="project" value="TreeGrafter"/>
</dbReference>
<proteinExistence type="inferred from homology"/>
<feature type="domain" description="DSBA-like thioredoxin" evidence="3">
    <location>
        <begin position="17"/>
        <end position="202"/>
    </location>
</feature>
<name>A0A4S3K9P1_9GAMM</name>
<dbReference type="InterPro" id="IPR014440">
    <property type="entry name" value="HCCAis_GSTk"/>
</dbReference>
<protein>
    <recommendedName>
        <fullName evidence="1">2-hydroxychromene-2-carboxylate isomerase</fullName>
        <ecNumber evidence="1">5.99.1.4</ecNumber>
    </recommendedName>
</protein>
<dbReference type="GO" id="GO:0006749">
    <property type="term" value="P:glutathione metabolic process"/>
    <property type="evidence" value="ECO:0007669"/>
    <property type="project" value="TreeGrafter"/>
</dbReference>
<feature type="active site" description="Nucleophile" evidence="2">
    <location>
        <position position="25"/>
    </location>
</feature>
<comment type="catalytic activity">
    <reaction evidence="1">
        <text>2-hydroxychromene-2-carboxylate = (3E)-4-(2-hydroxyphenyl)-2-oxobut-3-enoate</text>
        <dbReference type="Rhea" id="RHEA:27401"/>
        <dbReference type="ChEBI" id="CHEBI:59350"/>
        <dbReference type="ChEBI" id="CHEBI:59353"/>
        <dbReference type="EC" id="5.99.1.4"/>
    </reaction>
</comment>
<dbReference type="Pfam" id="PF01323">
    <property type="entry name" value="DSBA"/>
    <property type="match status" value="1"/>
</dbReference>
<dbReference type="AlphaFoldDB" id="A0A4S3K9P1"/>
<dbReference type="SUPFAM" id="SSF52833">
    <property type="entry name" value="Thioredoxin-like"/>
    <property type="match status" value="1"/>
</dbReference>
<evidence type="ECO:0000256" key="1">
    <source>
        <dbReference type="PIRNR" id="PIRNR006386"/>
    </source>
</evidence>
<dbReference type="GO" id="GO:0018845">
    <property type="term" value="F:2-hydroxychromene-2-carboxylate isomerase activity"/>
    <property type="evidence" value="ECO:0007669"/>
    <property type="project" value="UniProtKB-UniRule"/>
</dbReference>
<dbReference type="InterPro" id="IPR044087">
    <property type="entry name" value="NahD-like"/>
</dbReference>
<dbReference type="GO" id="GO:0004364">
    <property type="term" value="F:glutathione transferase activity"/>
    <property type="evidence" value="ECO:0007669"/>
    <property type="project" value="TreeGrafter"/>
</dbReference>
<accession>A0A4S3K9P1</accession>
<dbReference type="EC" id="5.99.1.4" evidence="1"/>
<reference evidence="4 5" key="1">
    <citation type="submission" date="2019-03" db="EMBL/GenBank/DDBJ databases">
        <title>Genomic Encyclopedia of Type Strains, Phase IV (KMG-IV): sequencing the most valuable type-strain genomes for metagenomic binning, comparative biology and taxonomic classification.</title>
        <authorList>
            <person name="Goeker M."/>
        </authorList>
    </citation>
    <scope>NUCLEOTIDE SEQUENCE [LARGE SCALE GENOMIC DNA]</scope>
    <source>
        <strain evidence="4 5">DSM 26377</strain>
    </source>
</reference>
<dbReference type="Proteomes" id="UP000295341">
    <property type="component" value="Unassembled WGS sequence"/>
</dbReference>
<dbReference type="PANTHER" id="PTHR42943:SF2">
    <property type="entry name" value="GLUTATHIONE S-TRANSFERASE KAPPA 1"/>
    <property type="match status" value="1"/>
</dbReference>
<organism evidence="4 5">
    <name type="scientific">Panacagrimonas perspica</name>
    <dbReference type="NCBI Taxonomy" id="381431"/>
    <lineage>
        <taxon>Bacteria</taxon>
        <taxon>Pseudomonadati</taxon>
        <taxon>Pseudomonadota</taxon>
        <taxon>Gammaproteobacteria</taxon>
        <taxon>Nevskiales</taxon>
        <taxon>Nevskiaceae</taxon>
        <taxon>Panacagrimonas</taxon>
    </lineage>
</organism>
<evidence type="ECO:0000259" key="3">
    <source>
        <dbReference type="Pfam" id="PF01323"/>
    </source>
</evidence>
<keyword evidence="1 4" id="KW-0413">Isomerase</keyword>
<comment type="similarity">
    <text evidence="1">Belongs to the GST superfamily. NadH family.</text>
</comment>
<dbReference type="InterPro" id="IPR036249">
    <property type="entry name" value="Thioredoxin-like_sf"/>
</dbReference>
<dbReference type="InterPro" id="IPR051924">
    <property type="entry name" value="GST_Kappa/NadH"/>
</dbReference>
<gene>
    <name evidence="4" type="ORF">DFR24_3015</name>
</gene>
<sequence length="231" mass="25571">MNGADSSGVIFTDRTRLHFLFDFISHNAYLAWHRARQIARMHSLEFEPVPVVFGAMLSAYGQIGPAEVPPKSAWMLRDVLRKAADLNLPIAPPHSHPFKSLLPLRWACCALEPSARLRLIDALWNATWAQGREVSNPAVLREVAAEQGLDAEALERETAGEAVKQQLRANTDAALAAGAFGVPTVFVRGQLFWGYDDLGAMTRFLEGRDPLGDAPDFSAWSNVKPTVQRRR</sequence>
<dbReference type="Gene3D" id="3.40.30.10">
    <property type="entry name" value="Glutaredoxin"/>
    <property type="match status" value="1"/>
</dbReference>
<dbReference type="InterPro" id="IPR001853">
    <property type="entry name" value="DSBA-like_thioredoxin_dom"/>
</dbReference>
<dbReference type="OrthoDB" id="5244108at2"/>
<dbReference type="PIRSF" id="PIRSF006386">
    <property type="entry name" value="HCCAis_GSTk"/>
    <property type="match status" value="1"/>
</dbReference>
<dbReference type="PANTHER" id="PTHR42943">
    <property type="entry name" value="GLUTATHIONE S-TRANSFERASE KAPPA"/>
    <property type="match status" value="1"/>
</dbReference>
<evidence type="ECO:0000256" key="2">
    <source>
        <dbReference type="PIRSR" id="PIRSR006386-1"/>
    </source>
</evidence>
<evidence type="ECO:0000313" key="5">
    <source>
        <dbReference type="Proteomes" id="UP000295341"/>
    </source>
</evidence>
<dbReference type="CDD" id="cd03022">
    <property type="entry name" value="DsbA_HCCA_Iso"/>
    <property type="match status" value="1"/>
</dbReference>
<keyword evidence="5" id="KW-1185">Reference proteome</keyword>
<dbReference type="RefSeq" id="WP_133882172.1">
    <property type="nucleotide sequence ID" value="NZ_MWIN01000002.1"/>
</dbReference>
<dbReference type="GO" id="GO:1901170">
    <property type="term" value="P:naphthalene catabolic process"/>
    <property type="evidence" value="ECO:0007669"/>
    <property type="project" value="InterPro"/>
</dbReference>
<comment type="caution">
    <text evidence="4">The sequence shown here is derived from an EMBL/GenBank/DDBJ whole genome shotgun (WGS) entry which is preliminary data.</text>
</comment>
<evidence type="ECO:0000313" key="4">
    <source>
        <dbReference type="EMBL" id="TDU28640.1"/>
    </source>
</evidence>